<dbReference type="NCBIfam" id="NF011564">
    <property type="entry name" value="PRK14988.1"/>
    <property type="match status" value="1"/>
</dbReference>
<dbReference type="Proteomes" id="UP001201549">
    <property type="component" value="Unassembled WGS sequence"/>
</dbReference>
<dbReference type="InterPro" id="IPR036412">
    <property type="entry name" value="HAD-like_sf"/>
</dbReference>
<dbReference type="PRINTS" id="PR00413">
    <property type="entry name" value="HADHALOGNASE"/>
</dbReference>
<dbReference type="Gene3D" id="3.40.50.1000">
    <property type="entry name" value="HAD superfamily/HAD-like"/>
    <property type="match status" value="1"/>
</dbReference>
<organism evidence="1 2">
    <name type="scientific">Shewanella electrica</name>
    <dbReference type="NCBI Taxonomy" id="515560"/>
    <lineage>
        <taxon>Bacteria</taxon>
        <taxon>Pseudomonadati</taxon>
        <taxon>Pseudomonadota</taxon>
        <taxon>Gammaproteobacteria</taxon>
        <taxon>Alteromonadales</taxon>
        <taxon>Shewanellaceae</taxon>
        <taxon>Shewanella</taxon>
    </lineage>
</organism>
<dbReference type="EMBL" id="JAKOGG010000009">
    <property type="protein sequence ID" value="MCS4557477.1"/>
    <property type="molecule type" value="Genomic_DNA"/>
</dbReference>
<sequence length="226" mass="25846">MFPWAQIDAVLLDMDGTLLDLHFDNHFWQILVPQTLSKQRGISTAQAAEMVTQAYQRVEGTLNWYCLDYWANELQLDIMALHHCIVDKIRLRQDTVPFLQALKAAGKRRILLTNAHPKSLALKLEHTELGEHLDLMLSSHQLGYAKEAPQFWQQVLQKYQLTPSRCLFVDDNEVILQAAKNAGVGYLLGVSNPDSQRPQKHFQHFAATTDYLQLLPALTTQLKSDR</sequence>
<comment type="caution">
    <text evidence="1">The sequence shown here is derived from an EMBL/GenBank/DDBJ whole genome shotgun (WGS) entry which is preliminary data.</text>
</comment>
<dbReference type="NCBIfam" id="TIGR01509">
    <property type="entry name" value="HAD-SF-IA-v3"/>
    <property type="match status" value="1"/>
</dbReference>
<name>A0ABT2FNA8_9GAMM</name>
<dbReference type="InterPro" id="IPR006439">
    <property type="entry name" value="HAD-SF_hydro_IA"/>
</dbReference>
<reference evidence="1 2" key="1">
    <citation type="submission" date="2022-02" db="EMBL/GenBank/DDBJ databases">
        <authorList>
            <person name="Zhuang L."/>
        </authorList>
    </citation>
    <scope>NUCLEOTIDE SEQUENCE [LARGE SCALE GENOMIC DNA]</scope>
    <source>
        <strain evidence="1 2">C32</strain>
    </source>
</reference>
<keyword evidence="2" id="KW-1185">Reference proteome</keyword>
<evidence type="ECO:0000313" key="2">
    <source>
        <dbReference type="Proteomes" id="UP001201549"/>
    </source>
</evidence>
<dbReference type="SFLD" id="SFLDG01129">
    <property type="entry name" value="C1.5:_HAD__Beta-PGM__Phosphata"/>
    <property type="match status" value="1"/>
</dbReference>
<dbReference type="SUPFAM" id="SSF56784">
    <property type="entry name" value="HAD-like"/>
    <property type="match status" value="1"/>
</dbReference>
<keyword evidence="1" id="KW-0378">Hydrolase</keyword>
<dbReference type="Pfam" id="PF00702">
    <property type="entry name" value="Hydrolase"/>
    <property type="match status" value="1"/>
</dbReference>
<proteinExistence type="predicted"/>
<dbReference type="GO" id="GO:0008253">
    <property type="term" value="F:5'-nucleotidase activity"/>
    <property type="evidence" value="ECO:0007669"/>
    <property type="project" value="UniProtKB-EC"/>
</dbReference>
<dbReference type="RefSeq" id="WP_238896949.1">
    <property type="nucleotide sequence ID" value="NZ_JAKOGG010000009.1"/>
</dbReference>
<reference evidence="2" key="2">
    <citation type="submission" date="2023-07" db="EMBL/GenBank/DDBJ databases">
        <title>Shewanella mangrovi sp. nov., an acetaldehyde- degrading bacterium isolated from mangrove sediment.</title>
        <authorList>
            <person name="Liu Y."/>
        </authorList>
    </citation>
    <scope>NUCLEOTIDE SEQUENCE [LARGE SCALE GENOMIC DNA]</scope>
    <source>
        <strain evidence="2">C32</strain>
    </source>
</reference>
<dbReference type="InterPro" id="IPR023214">
    <property type="entry name" value="HAD_sf"/>
</dbReference>
<dbReference type="EC" id="3.1.3.5" evidence="1"/>
<evidence type="ECO:0000313" key="1">
    <source>
        <dbReference type="EMBL" id="MCS4557477.1"/>
    </source>
</evidence>
<dbReference type="PANTHER" id="PTHR43611">
    <property type="entry name" value="ALPHA-D-GLUCOSE 1-PHOSPHATE PHOSPHATASE"/>
    <property type="match status" value="1"/>
</dbReference>
<protein>
    <submittedName>
        <fullName evidence="1">GMP/IMP nucleotidase</fullName>
        <ecNumber evidence="1">3.1.3.5</ecNumber>
    </submittedName>
</protein>
<dbReference type="SFLD" id="SFLDS00003">
    <property type="entry name" value="Haloacid_Dehalogenase"/>
    <property type="match status" value="1"/>
</dbReference>
<gene>
    <name evidence="1" type="primary">yrfG</name>
    <name evidence="1" type="ORF">L9G74_13580</name>
</gene>
<dbReference type="CDD" id="cd01427">
    <property type="entry name" value="HAD_like"/>
    <property type="match status" value="1"/>
</dbReference>
<dbReference type="PANTHER" id="PTHR43611:SF3">
    <property type="entry name" value="FLAVIN MONONUCLEOTIDE HYDROLASE 1, CHLOROPLATIC"/>
    <property type="match status" value="1"/>
</dbReference>
<accession>A0ABT2FNA8</accession>